<organism evidence="1">
    <name type="scientific">uncultured Solirubrobacteraceae bacterium</name>
    <dbReference type="NCBI Taxonomy" id="1162706"/>
    <lineage>
        <taxon>Bacteria</taxon>
        <taxon>Bacillati</taxon>
        <taxon>Actinomycetota</taxon>
        <taxon>Thermoleophilia</taxon>
        <taxon>Solirubrobacterales</taxon>
        <taxon>Solirubrobacteraceae</taxon>
        <taxon>environmental samples</taxon>
    </lineage>
</organism>
<accession>A0A6J4TC01</accession>
<dbReference type="AlphaFoldDB" id="A0A6J4TC01"/>
<proteinExistence type="predicted"/>
<reference evidence="1" key="1">
    <citation type="submission" date="2020-02" db="EMBL/GenBank/DDBJ databases">
        <authorList>
            <person name="Meier V. D."/>
        </authorList>
    </citation>
    <scope>NUCLEOTIDE SEQUENCE</scope>
    <source>
        <strain evidence="1">AVDCRST_MAG67</strain>
    </source>
</reference>
<sequence length="298" mass="33519">MSSGGVHSDAYVAMRRRLQHSLENQLSWVPVWFGDRISEHMLSQLRAQLPLLVTLGALSDDEAAAWRARVARVEHAWRASEDDIFDDAVKLAAAEILEKRFNVFAQSEPGTTEALGELHAALRPLRALRLISKDEDARWSERIHAAISEKRPERPEHPDRPYRAANLQQVVACPSQRAEGVRLTCLELYSDCTILRWHRVLSHEQAGDALNAQREARDDQAAAEVGRRFAAAFELTDDVGTSYAAAGEPRAQTGRWQSIDTECGYPLWGASPFVPAIPQQARRLEARHADDWFTIDLR</sequence>
<dbReference type="EMBL" id="CADCVQ010000137">
    <property type="protein sequence ID" value="CAA9518716.1"/>
    <property type="molecule type" value="Genomic_DNA"/>
</dbReference>
<protein>
    <submittedName>
        <fullName evidence="1">Uncharacterized protein</fullName>
    </submittedName>
</protein>
<gene>
    <name evidence="1" type="ORF">AVDCRST_MAG67-3219</name>
</gene>
<evidence type="ECO:0000313" key="1">
    <source>
        <dbReference type="EMBL" id="CAA9518716.1"/>
    </source>
</evidence>
<name>A0A6J4TC01_9ACTN</name>